<proteinExistence type="inferred from homology"/>
<dbReference type="SUPFAM" id="SSF53474">
    <property type="entry name" value="alpha/beta-Hydrolases"/>
    <property type="match status" value="1"/>
</dbReference>
<sequence length="301" mass="33554">MAADLQDVRMSDGCIIKAKIIGDGLDKPLLLAVHGAPGLSTHKETEAWCGPFADIFRVLVFDMRGCGESDKQRPYTHARWIQDVDQLRQWAKVDKFVMIGGSNGGFLTFDYALAYQQHLYGIIVSDTAAQQGHWGLMNMLKTALTDNRIKPDPDQVLRMFSGRCIDQMDLLTGFSSIAALYESPPEVKEHAEVDVGSVLSGATVPFYEAANAAMGDCLSRYDVRDRLKEIKVPAFVGVGRYDWVTPVSCGEELETGLPTSKLVIYERSGHFPGLEEKTRFQKDVRKFVKTMDVPELKWVKA</sequence>
<dbReference type="Proteomes" id="UP001310594">
    <property type="component" value="Unassembled WGS sequence"/>
</dbReference>
<dbReference type="InterPro" id="IPR002410">
    <property type="entry name" value="Peptidase_S33"/>
</dbReference>
<dbReference type="Gene3D" id="3.40.50.1820">
    <property type="entry name" value="alpha/beta hydrolase"/>
    <property type="match status" value="1"/>
</dbReference>
<dbReference type="PRINTS" id="PR00793">
    <property type="entry name" value="PROAMNOPTASE"/>
</dbReference>
<evidence type="ECO:0000256" key="1">
    <source>
        <dbReference type="ARBA" id="ARBA00010088"/>
    </source>
</evidence>
<dbReference type="GO" id="GO:0006508">
    <property type="term" value="P:proteolysis"/>
    <property type="evidence" value="ECO:0007669"/>
    <property type="project" value="InterPro"/>
</dbReference>
<comment type="caution">
    <text evidence="4">The sequence shown here is derived from an EMBL/GenBank/DDBJ whole genome shotgun (WGS) entry which is preliminary data.</text>
</comment>
<evidence type="ECO:0000256" key="2">
    <source>
        <dbReference type="ARBA" id="ARBA00022801"/>
    </source>
</evidence>
<evidence type="ECO:0000313" key="4">
    <source>
        <dbReference type="EMBL" id="KAK5702072.1"/>
    </source>
</evidence>
<dbReference type="EMBL" id="JAVRQU010000006">
    <property type="protein sequence ID" value="KAK5702072.1"/>
    <property type="molecule type" value="Genomic_DNA"/>
</dbReference>
<evidence type="ECO:0000313" key="5">
    <source>
        <dbReference type="Proteomes" id="UP001310594"/>
    </source>
</evidence>
<name>A0AAN8A3M3_9PEZI</name>
<dbReference type="InterPro" id="IPR000073">
    <property type="entry name" value="AB_hydrolase_1"/>
</dbReference>
<dbReference type="AlphaFoldDB" id="A0AAN8A3M3"/>
<dbReference type="InterPro" id="IPR050266">
    <property type="entry name" value="AB_hydrolase_sf"/>
</dbReference>
<dbReference type="GO" id="GO:0008233">
    <property type="term" value="F:peptidase activity"/>
    <property type="evidence" value="ECO:0007669"/>
    <property type="project" value="InterPro"/>
</dbReference>
<evidence type="ECO:0000259" key="3">
    <source>
        <dbReference type="Pfam" id="PF00561"/>
    </source>
</evidence>
<dbReference type="GO" id="GO:0016020">
    <property type="term" value="C:membrane"/>
    <property type="evidence" value="ECO:0007669"/>
    <property type="project" value="TreeGrafter"/>
</dbReference>
<dbReference type="PANTHER" id="PTHR43798">
    <property type="entry name" value="MONOACYLGLYCEROL LIPASE"/>
    <property type="match status" value="1"/>
</dbReference>
<protein>
    <recommendedName>
        <fullName evidence="3">AB hydrolase-1 domain-containing protein</fullName>
    </recommendedName>
</protein>
<comment type="similarity">
    <text evidence="1">Belongs to the peptidase S33 family.</text>
</comment>
<dbReference type="PANTHER" id="PTHR43798:SF31">
    <property type="entry name" value="AB HYDROLASE SUPERFAMILY PROTEIN YCLE"/>
    <property type="match status" value="1"/>
</dbReference>
<dbReference type="Pfam" id="PF00561">
    <property type="entry name" value="Abhydrolase_1"/>
    <property type="match status" value="1"/>
</dbReference>
<feature type="domain" description="AB hydrolase-1" evidence="3">
    <location>
        <begin position="28"/>
        <end position="276"/>
    </location>
</feature>
<keyword evidence="2" id="KW-0378">Hydrolase</keyword>
<dbReference type="InterPro" id="IPR029058">
    <property type="entry name" value="AB_hydrolase_fold"/>
</dbReference>
<organism evidence="4 5">
    <name type="scientific">Elasticomyces elasticus</name>
    <dbReference type="NCBI Taxonomy" id="574655"/>
    <lineage>
        <taxon>Eukaryota</taxon>
        <taxon>Fungi</taxon>
        <taxon>Dikarya</taxon>
        <taxon>Ascomycota</taxon>
        <taxon>Pezizomycotina</taxon>
        <taxon>Dothideomycetes</taxon>
        <taxon>Dothideomycetidae</taxon>
        <taxon>Mycosphaerellales</taxon>
        <taxon>Teratosphaeriaceae</taxon>
        <taxon>Elasticomyces</taxon>
    </lineage>
</organism>
<accession>A0AAN8A3M3</accession>
<gene>
    <name evidence="4" type="ORF">LTR97_004892</name>
</gene>
<reference evidence="4" key="1">
    <citation type="submission" date="2023-08" db="EMBL/GenBank/DDBJ databases">
        <title>Black Yeasts Isolated from many extreme environments.</title>
        <authorList>
            <person name="Coleine C."/>
            <person name="Stajich J.E."/>
            <person name="Selbmann L."/>
        </authorList>
    </citation>
    <scope>NUCLEOTIDE SEQUENCE</scope>
    <source>
        <strain evidence="4">CCFEE 5810</strain>
    </source>
</reference>